<dbReference type="InterPro" id="IPR025875">
    <property type="entry name" value="Leu-rich_rpt_4"/>
</dbReference>
<reference evidence="23" key="1">
    <citation type="submission" date="2018-07" db="EMBL/GenBank/DDBJ databases">
        <authorList>
            <person name="Quirk P.G."/>
            <person name="Krulwich T.A."/>
        </authorList>
    </citation>
    <scope>NUCLEOTIDE SEQUENCE</scope>
</reference>
<evidence type="ECO:0000256" key="11">
    <source>
        <dbReference type="ARBA" id="ARBA00022737"/>
    </source>
</evidence>
<evidence type="ECO:0000256" key="6">
    <source>
        <dbReference type="ARBA" id="ARBA00012161"/>
    </source>
</evidence>
<sequence length="555" mass="62860">MSRNKDKYENSNPRRQQTFMSAEEVASGKKSNWQALEITGNVRNISPQLWQFENLTSLYLNDNCLMRIPPDIGLLVSLRTLDISSNKLRSLPAELGELIQLRELLLNNNLLRVLPYELGKLFHLVILGLHGNPLGKDIMSIYNEPNGTSKLLTYMLDNLTVLSIKSTYFILILFTVTASPPPQRPWIPLARPNRIFTVMCYNVLCDKYATRQMYGYCPSWALSWEYRKKAILDEIRHYSADIISLQEVETEQFHNFFKPELANDGFEGIFSPKSRAKTMGENERKFTLLKEHLIEFNQLAMANSEGSDNMLNRVMPKDNIGLAALLRVKESAWDGLSTDMAQASTFQSILVCTAHIHWDPEFCDVKLIQTMMLSNEIKTILDDAVHNIRPNSHAKGDGVSQIPLLLCGDFNSLPDSGVIEFLSAGRVAMDHPDFKELGYKSCLTRISNSSNSEPGNPNEFTHSFKLASAYSEDIMPYTNYTFDFKGIIDYIFYAKQSMVPLGLLGPVSSEWLRENKVVGCPHPHIPSDHFPLLVELELGYMTTSTTPNGLVIGRR</sequence>
<name>A0A336M5Q0_CULSO</name>
<dbReference type="EMBL" id="UFQT01000564">
    <property type="protein sequence ID" value="SSX25350.1"/>
    <property type="molecule type" value="Genomic_DNA"/>
</dbReference>
<evidence type="ECO:0000256" key="9">
    <source>
        <dbReference type="ARBA" id="ARBA00022722"/>
    </source>
</evidence>
<dbReference type="SUPFAM" id="SSF56219">
    <property type="entry name" value="DNase I-like"/>
    <property type="match status" value="1"/>
</dbReference>
<evidence type="ECO:0000256" key="1">
    <source>
        <dbReference type="ARBA" id="ARBA00001663"/>
    </source>
</evidence>
<feature type="domain" description="Endonuclease/exonuclease/phosphatase" evidence="22">
    <location>
        <begin position="200"/>
        <end position="262"/>
    </location>
</feature>
<dbReference type="InterPro" id="IPR032675">
    <property type="entry name" value="LRR_dom_sf"/>
</dbReference>
<keyword evidence="14" id="KW-0460">Magnesium</keyword>
<evidence type="ECO:0000259" key="22">
    <source>
        <dbReference type="Pfam" id="PF03372"/>
    </source>
</evidence>
<evidence type="ECO:0000256" key="4">
    <source>
        <dbReference type="ARBA" id="ARBA00004496"/>
    </source>
</evidence>
<evidence type="ECO:0000256" key="12">
    <source>
        <dbReference type="ARBA" id="ARBA00022801"/>
    </source>
</evidence>
<dbReference type="PANTHER" id="PTHR12121:SF100">
    <property type="entry name" value="POLY(A)-SPECIFIC RIBONUCLEASE"/>
    <property type="match status" value="1"/>
</dbReference>
<dbReference type="InterPro" id="IPR050410">
    <property type="entry name" value="CCR4/nocturin_mRNA_transcr"/>
</dbReference>
<evidence type="ECO:0000256" key="20">
    <source>
        <dbReference type="ARBA" id="ARBA00031469"/>
    </source>
</evidence>
<dbReference type="Pfam" id="PF03372">
    <property type="entry name" value="Exo_endo_phos"/>
    <property type="match status" value="2"/>
</dbReference>
<evidence type="ECO:0000313" key="23">
    <source>
        <dbReference type="EMBL" id="SSX25350.1"/>
    </source>
</evidence>
<keyword evidence="13" id="KW-0269">Exonuclease</keyword>
<dbReference type="AlphaFoldDB" id="A0A336M5Q0"/>
<evidence type="ECO:0000256" key="16">
    <source>
        <dbReference type="ARBA" id="ARBA00023015"/>
    </source>
</evidence>
<evidence type="ECO:0000256" key="8">
    <source>
        <dbReference type="ARBA" id="ARBA00022614"/>
    </source>
</evidence>
<dbReference type="PANTHER" id="PTHR12121">
    <property type="entry name" value="CARBON CATABOLITE REPRESSOR PROTEIN 4"/>
    <property type="match status" value="1"/>
</dbReference>
<comment type="catalytic activity">
    <reaction evidence="1">
        <text>Exonucleolytic cleavage of poly(A) to 5'-AMP.</text>
        <dbReference type="EC" id="3.1.13.4"/>
    </reaction>
</comment>
<proteinExistence type="inferred from homology"/>
<organism evidence="23">
    <name type="scientific">Culicoides sonorensis</name>
    <name type="common">Biting midge</name>
    <dbReference type="NCBI Taxonomy" id="179676"/>
    <lineage>
        <taxon>Eukaryota</taxon>
        <taxon>Metazoa</taxon>
        <taxon>Ecdysozoa</taxon>
        <taxon>Arthropoda</taxon>
        <taxon>Hexapoda</taxon>
        <taxon>Insecta</taxon>
        <taxon>Pterygota</taxon>
        <taxon>Neoptera</taxon>
        <taxon>Endopterygota</taxon>
        <taxon>Diptera</taxon>
        <taxon>Nematocera</taxon>
        <taxon>Chironomoidea</taxon>
        <taxon>Ceratopogonidae</taxon>
        <taxon>Ceratopogoninae</taxon>
        <taxon>Culicoides</taxon>
        <taxon>Monoculicoides</taxon>
    </lineage>
</organism>
<keyword evidence="15" id="KW-0694">RNA-binding</keyword>
<dbReference type="SUPFAM" id="SSF52058">
    <property type="entry name" value="L domain-like"/>
    <property type="match status" value="1"/>
</dbReference>
<keyword evidence="16" id="KW-0805">Transcription regulation</keyword>
<gene>
    <name evidence="23" type="primary">CSON012242</name>
</gene>
<keyword evidence="12" id="KW-0378">Hydrolase</keyword>
<evidence type="ECO:0000256" key="13">
    <source>
        <dbReference type="ARBA" id="ARBA00022839"/>
    </source>
</evidence>
<dbReference type="VEuPathDB" id="VectorBase:CSON012242"/>
<comment type="cofactor">
    <cofactor evidence="2">
        <name>Mg(2+)</name>
        <dbReference type="ChEBI" id="CHEBI:18420"/>
    </cofactor>
</comment>
<evidence type="ECO:0000256" key="17">
    <source>
        <dbReference type="ARBA" id="ARBA00023163"/>
    </source>
</evidence>
<dbReference type="FunFam" id="3.60.10.10:FF:000002">
    <property type="entry name" value="CCR4-NOT transcription complex subunit 6 like"/>
    <property type="match status" value="1"/>
</dbReference>
<dbReference type="InterPro" id="IPR003591">
    <property type="entry name" value="Leu-rich_rpt_typical-subtyp"/>
</dbReference>
<dbReference type="GO" id="GO:0003723">
    <property type="term" value="F:RNA binding"/>
    <property type="evidence" value="ECO:0007669"/>
    <property type="project" value="UniProtKB-KW"/>
</dbReference>
<keyword evidence="8" id="KW-0433">Leucine-rich repeat</keyword>
<dbReference type="GO" id="GO:0005737">
    <property type="term" value="C:cytoplasm"/>
    <property type="evidence" value="ECO:0007669"/>
    <property type="project" value="UniProtKB-SubCell"/>
</dbReference>
<dbReference type="FunFam" id="3.80.10.10:FF:000343">
    <property type="entry name" value="CCR4-NOT transcription complex subunit"/>
    <property type="match status" value="1"/>
</dbReference>
<dbReference type="GO" id="GO:0005634">
    <property type="term" value="C:nucleus"/>
    <property type="evidence" value="ECO:0007669"/>
    <property type="project" value="UniProtKB-SubCell"/>
</dbReference>
<evidence type="ECO:0000256" key="14">
    <source>
        <dbReference type="ARBA" id="ARBA00022842"/>
    </source>
</evidence>
<accession>A0A336M5Q0</accession>
<dbReference type="GO" id="GO:0046872">
    <property type="term" value="F:metal ion binding"/>
    <property type="evidence" value="ECO:0007669"/>
    <property type="project" value="UniProtKB-KW"/>
</dbReference>
<keyword evidence="18" id="KW-0539">Nucleus</keyword>
<evidence type="ECO:0000256" key="3">
    <source>
        <dbReference type="ARBA" id="ARBA00004123"/>
    </source>
</evidence>
<evidence type="ECO:0000256" key="15">
    <source>
        <dbReference type="ARBA" id="ARBA00022884"/>
    </source>
</evidence>
<dbReference type="InterPro" id="IPR001611">
    <property type="entry name" value="Leu-rich_rpt"/>
</dbReference>
<keyword evidence="17" id="KW-0804">Transcription</keyword>
<dbReference type="PROSITE" id="PS51450">
    <property type="entry name" value="LRR"/>
    <property type="match status" value="2"/>
</dbReference>
<keyword evidence="7" id="KW-0963">Cytoplasm</keyword>
<evidence type="ECO:0000256" key="10">
    <source>
        <dbReference type="ARBA" id="ARBA00022723"/>
    </source>
</evidence>
<evidence type="ECO:0000256" key="2">
    <source>
        <dbReference type="ARBA" id="ARBA00001946"/>
    </source>
</evidence>
<comment type="similarity">
    <text evidence="5">Belongs to the CCR4/nocturin family.</text>
</comment>
<dbReference type="Gene3D" id="3.60.10.10">
    <property type="entry name" value="Endonuclease/exonuclease/phosphatase"/>
    <property type="match status" value="1"/>
</dbReference>
<dbReference type="Pfam" id="PF12799">
    <property type="entry name" value="LRR_4"/>
    <property type="match status" value="1"/>
</dbReference>
<evidence type="ECO:0000256" key="7">
    <source>
        <dbReference type="ARBA" id="ARBA00022490"/>
    </source>
</evidence>
<feature type="domain" description="Endonuclease/exonuclease/phosphatase" evidence="22">
    <location>
        <begin position="402"/>
        <end position="529"/>
    </location>
</feature>
<dbReference type="Gene3D" id="3.80.10.10">
    <property type="entry name" value="Ribonuclease Inhibitor"/>
    <property type="match status" value="1"/>
</dbReference>
<dbReference type="InterPro" id="IPR005135">
    <property type="entry name" value="Endo/exonuclease/phosphatase"/>
</dbReference>
<dbReference type="InterPro" id="IPR036691">
    <property type="entry name" value="Endo/exonu/phosph_ase_sf"/>
</dbReference>
<evidence type="ECO:0000256" key="21">
    <source>
        <dbReference type="ARBA" id="ARBA00033317"/>
    </source>
</evidence>
<dbReference type="SMART" id="SM00369">
    <property type="entry name" value="LRR_TYP"/>
    <property type="match status" value="3"/>
</dbReference>
<keyword evidence="10" id="KW-0479">Metal-binding</keyword>
<evidence type="ECO:0000256" key="18">
    <source>
        <dbReference type="ARBA" id="ARBA00023242"/>
    </source>
</evidence>
<evidence type="ECO:0000256" key="5">
    <source>
        <dbReference type="ARBA" id="ARBA00010774"/>
    </source>
</evidence>
<dbReference type="CDD" id="cd09097">
    <property type="entry name" value="Deadenylase_CCR4"/>
    <property type="match status" value="1"/>
</dbReference>
<evidence type="ECO:0000256" key="19">
    <source>
        <dbReference type="ARBA" id="ARBA00030493"/>
    </source>
</evidence>
<comment type="subcellular location">
    <subcellularLocation>
        <location evidence="4">Cytoplasm</location>
    </subcellularLocation>
    <subcellularLocation>
        <location evidence="3">Nucleus</location>
    </subcellularLocation>
</comment>
<keyword evidence="9" id="KW-0540">Nuclease</keyword>
<dbReference type="GO" id="GO:0004535">
    <property type="term" value="F:poly(A)-specific ribonuclease activity"/>
    <property type="evidence" value="ECO:0007669"/>
    <property type="project" value="UniProtKB-EC"/>
</dbReference>
<dbReference type="EC" id="3.1.13.4" evidence="6"/>
<protein>
    <recommendedName>
        <fullName evidence="6">poly(A)-specific ribonuclease</fullName>
        <ecNumber evidence="6">3.1.13.4</ecNumber>
    </recommendedName>
    <alternativeName>
        <fullName evidence="19">Carbon catabolite repressor protein 4</fullName>
    </alternativeName>
    <alternativeName>
        <fullName evidence="20">Cytoplasmic deadenylase</fullName>
    </alternativeName>
    <alternativeName>
        <fullName evidence="21">Glucose-repressible alcohol dehydrogenase transcriptional effector</fullName>
    </alternativeName>
</protein>
<keyword evidence="11" id="KW-0677">Repeat</keyword>